<accession>A0A8S5PIS5</accession>
<keyword evidence="1" id="KW-1133">Transmembrane helix</keyword>
<protein>
    <submittedName>
        <fullName evidence="2">Uncharacterized protein</fullName>
    </submittedName>
</protein>
<organism evidence="2">
    <name type="scientific">Myoviridae sp. ctniE2</name>
    <dbReference type="NCBI Taxonomy" id="2825172"/>
    <lineage>
        <taxon>Viruses</taxon>
        <taxon>Duplodnaviria</taxon>
        <taxon>Heunggongvirae</taxon>
        <taxon>Uroviricota</taxon>
        <taxon>Caudoviricetes</taxon>
    </lineage>
</organism>
<dbReference type="EMBL" id="BK015434">
    <property type="protein sequence ID" value="DAE06379.1"/>
    <property type="molecule type" value="Genomic_DNA"/>
</dbReference>
<proteinExistence type="predicted"/>
<keyword evidence="1" id="KW-0812">Transmembrane</keyword>
<reference evidence="2" key="1">
    <citation type="journal article" date="2021" name="Proc. Natl. Acad. Sci. U.S.A.">
        <title>A Catalog of Tens of Thousands of Viruses from Human Metagenomes Reveals Hidden Associations with Chronic Diseases.</title>
        <authorList>
            <person name="Tisza M.J."/>
            <person name="Buck C.B."/>
        </authorList>
    </citation>
    <scope>NUCLEOTIDE SEQUENCE</scope>
    <source>
        <strain evidence="2">CtniE2</strain>
    </source>
</reference>
<keyword evidence="1" id="KW-0472">Membrane</keyword>
<evidence type="ECO:0000313" key="2">
    <source>
        <dbReference type="EMBL" id="DAE06379.1"/>
    </source>
</evidence>
<feature type="transmembrane region" description="Helical" evidence="1">
    <location>
        <begin position="6"/>
        <end position="38"/>
    </location>
</feature>
<name>A0A8S5PIS5_9CAUD</name>
<evidence type="ECO:0000256" key="1">
    <source>
        <dbReference type="SAM" id="Phobius"/>
    </source>
</evidence>
<sequence length="44" mass="5038">MRLLIHYLPCIVSIICAYFLLKHGVSGWGWFLFIGLLVTPCKSK</sequence>